<keyword evidence="2 6" id="KW-0812">Transmembrane</keyword>
<dbReference type="AlphaFoldDB" id="A0A2G5B505"/>
<feature type="transmembrane region" description="Helical" evidence="6">
    <location>
        <begin position="128"/>
        <end position="149"/>
    </location>
</feature>
<sequence length="191" mass="21309">MEGIYRPRLYTETDPLLPRSLPQHLRHSRDSSTTTTSRITYDDRGNGNGIKLGICGVPEAIDNVGSTARDFYAVERNCLSWFRLSVAIMSTGAVVLGDTSKIHNPFSKGMEMKHFYVWLVNYVERQKVIFGLLLFLLAAFVILAAFAVFCHAHAQLAVSRRPLRWSNTLLVAITFSIATSSLLVSISLMQA</sequence>
<dbReference type="Proteomes" id="UP000242474">
    <property type="component" value="Unassembled WGS sequence"/>
</dbReference>
<dbReference type="OrthoDB" id="5525680at2759"/>
<keyword evidence="4 6" id="KW-0472">Membrane</keyword>
<evidence type="ECO:0000313" key="8">
    <source>
        <dbReference type="EMBL" id="PIA14072.1"/>
    </source>
</evidence>
<evidence type="ECO:0000313" key="9">
    <source>
        <dbReference type="Proteomes" id="UP000242474"/>
    </source>
</evidence>
<accession>A0A2G5B505</accession>
<gene>
    <name evidence="8" type="ORF">COEREDRAFT_83021</name>
</gene>
<keyword evidence="9" id="KW-1185">Reference proteome</keyword>
<dbReference type="EMBL" id="KZ303522">
    <property type="protein sequence ID" value="PIA14072.1"/>
    <property type="molecule type" value="Genomic_DNA"/>
</dbReference>
<evidence type="ECO:0000256" key="5">
    <source>
        <dbReference type="SAM" id="MobiDB-lite"/>
    </source>
</evidence>
<dbReference type="GO" id="GO:0012505">
    <property type="term" value="C:endomembrane system"/>
    <property type="evidence" value="ECO:0007669"/>
    <property type="project" value="UniProtKB-SubCell"/>
</dbReference>
<reference evidence="8 9" key="1">
    <citation type="journal article" date="2015" name="Genome Biol. Evol.">
        <title>Phylogenomic analyses indicate that early fungi evolved digesting cell walls of algal ancestors of land plants.</title>
        <authorList>
            <person name="Chang Y."/>
            <person name="Wang S."/>
            <person name="Sekimoto S."/>
            <person name="Aerts A.L."/>
            <person name="Choi C."/>
            <person name="Clum A."/>
            <person name="LaButti K.M."/>
            <person name="Lindquist E.A."/>
            <person name="Yee Ngan C."/>
            <person name="Ohm R.A."/>
            <person name="Salamov A.A."/>
            <person name="Grigoriev I.V."/>
            <person name="Spatafora J.W."/>
            <person name="Berbee M.L."/>
        </authorList>
    </citation>
    <scope>NUCLEOTIDE SEQUENCE [LARGE SCALE GENOMIC DNA]</scope>
    <source>
        <strain evidence="8 9">NRRL 1564</strain>
    </source>
</reference>
<keyword evidence="3 6" id="KW-1133">Transmembrane helix</keyword>
<evidence type="ECO:0000256" key="6">
    <source>
        <dbReference type="SAM" id="Phobius"/>
    </source>
</evidence>
<proteinExistence type="predicted"/>
<evidence type="ECO:0000259" key="7">
    <source>
        <dbReference type="Pfam" id="PF02656"/>
    </source>
</evidence>
<comment type="subcellular location">
    <subcellularLocation>
        <location evidence="1">Endomembrane system</location>
        <topology evidence="1">Multi-pass membrane protein</topology>
    </subcellularLocation>
</comment>
<evidence type="ECO:0000256" key="3">
    <source>
        <dbReference type="ARBA" id="ARBA00022989"/>
    </source>
</evidence>
<feature type="region of interest" description="Disordered" evidence="5">
    <location>
        <begin position="19"/>
        <end position="42"/>
    </location>
</feature>
<organism evidence="8 9">
    <name type="scientific">Coemansia reversa (strain ATCC 12441 / NRRL 1564)</name>
    <dbReference type="NCBI Taxonomy" id="763665"/>
    <lineage>
        <taxon>Eukaryota</taxon>
        <taxon>Fungi</taxon>
        <taxon>Fungi incertae sedis</taxon>
        <taxon>Zoopagomycota</taxon>
        <taxon>Kickxellomycotina</taxon>
        <taxon>Kickxellomycetes</taxon>
        <taxon>Kickxellales</taxon>
        <taxon>Kickxellaceae</taxon>
        <taxon>Coemansia</taxon>
    </lineage>
</organism>
<protein>
    <recommendedName>
        <fullName evidence="7">DUF202 domain-containing protein</fullName>
    </recommendedName>
</protein>
<evidence type="ECO:0000256" key="1">
    <source>
        <dbReference type="ARBA" id="ARBA00004127"/>
    </source>
</evidence>
<dbReference type="Pfam" id="PF02656">
    <property type="entry name" value="DUF202"/>
    <property type="match status" value="1"/>
</dbReference>
<feature type="transmembrane region" description="Helical" evidence="6">
    <location>
        <begin position="169"/>
        <end position="189"/>
    </location>
</feature>
<feature type="domain" description="DUF202" evidence="7">
    <location>
        <begin position="69"/>
        <end position="151"/>
    </location>
</feature>
<dbReference type="InterPro" id="IPR003807">
    <property type="entry name" value="DUF202"/>
</dbReference>
<evidence type="ECO:0000256" key="2">
    <source>
        <dbReference type="ARBA" id="ARBA00022692"/>
    </source>
</evidence>
<name>A0A2G5B505_COERN</name>
<evidence type="ECO:0000256" key="4">
    <source>
        <dbReference type="ARBA" id="ARBA00023136"/>
    </source>
</evidence>